<dbReference type="EMBL" id="CTEF01000002">
    <property type="protein sequence ID" value="CQD15124.1"/>
    <property type="molecule type" value="Genomic_DNA"/>
</dbReference>
<protein>
    <submittedName>
        <fullName evidence="1">Dipeptidyl aminopeptidase/acylaminoacyl peptidase</fullName>
    </submittedName>
</protein>
<sequence length="45" mass="4868">MVNAKTTLVTLYEADGAGEHCHMGAASRANQVMFDWLDEQVGTQA</sequence>
<reference evidence="1 2" key="1">
    <citation type="submission" date="2015-03" db="EMBL/GenBank/DDBJ databases">
        <authorList>
            <person name="Murphy D."/>
        </authorList>
    </citation>
    <scope>NUCLEOTIDE SEQUENCE [LARGE SCALE GENOMIC DNA]</scope>
    <source>
        <strain evidence="1 2">D16</strain>
    </source>
</reference>
<keyword evidence="1" id="KW-0378">Hydrolase</keyword>
<evidence type="ECO:0000313" key="2">
    <source>
        <dbReference type="Proteomes" id="UP000182227"/>
    </source>
</evidence>
<dbReference type="InterPro" id="IPR029058">
    <property type="entry name" value="AB_hydrolase_fold"/>
</dbReference>
<evidence type="ECO:0000313" key="1">
    <source>
        <dbReference type="EMBL" id="CQD15124.1"/>
    </source>
</evidence>
<accession>A0A0U1DFD8</accession>
<organism evidence="1 2">
    <name type="scientific">Mycolicibacterium conceptionense</name>
    <dbReference type="NCBI Taxonomy" id="451644"/>
    <lineage>
        <taxon>Bacteria</taxon>
        <taxon>Bacillati</taxon>
        <taxon>Actinomycetota</taxon>
        <taxon>Actinomycetes</taxon>
        <taxon>Mycobacteriales</taxon>
        <taxon>Mycobacteriaceae</taxon>
        <taxon>Mycolicibacterium</taxon>
    </lineage>
</organism>
<gene>
    <name evidence="1" type="ORF">BN970_03147</name>
</gene>
<dbReference type="Gene3D" id="3.40.50.1820">
    <property type="entry name" value="alpha/beta hydrolase"/>
    <property type="match status" value="1"/>
</dbReference>
<keyword evidence="1" id="KW-0031">Aminopeptidase</keyword>
<dbReference type="Proteomes" id="UP000182227">
    <property type="component" value="Unassembled WGS sequence"/>
</dbReference>
<dbReference type="AlphaFoldDB" id="A0A0U1DFD8"/>
<proteinExistence type="predicted"/>
<dbReference type="GO" id="GO:0004177">
    <property type="term" value="F:aminopeptidase activity"/>
    <property type="evidence" value="ECO:0007669"/>
    <property type="project" value="UniProtKB-KW"/>
</dbReference>
<name>A0A0U1DFD8_9MYCO</name>
<keyword evidence="1" id="KW-0645">Protease</keyword>